<name>A0A6C0K681_9ZZZZ</name>
<evidence type="ECO:0000313" key="2">
    <source>
        <dbReference type="EMBL" id="QHU13209.1"/>
    </source>
</evidence>
<dbReference type="Pfam" id="PF19065">
    <property type="entry name" value="P8_CR"/>
    <property type="match status" value="1"/>
</dbReference>
<organism evidence="2">
    <name type="scientific">viral metagenome</name>
    <dbReference type="NCBI Taxonomy" id="1070528"/>
    <lineage>
        <taxon>unclassified sequences</taxon>
        <taxon>metagenomes</taxon>
        <taxon>organismal metagenomes</taxon>
    </lineage>
</organism>
<dbReference type="EMBL" id="MN740815">
    <property type="protein sequence ID" value="QHU13209.1"/>
    <property type="molecule type" value="Genomic_DNA"/>
</dbReference>
<evidence type="ECO:0000259" key="1">
    <source>
        <dbReference type="Pfam" id="PF19065"/>
    </source>
</evidence>
<dbReference type="AlphaFoldDB" id="A0A6C0K681"/>
<protein>
    <recommendedName>
        <fullName evidence="1">Minor capsid protein P8 central region domain-containing protein</fullName>
    </recommendedName>
</protein>
<reference evidence="2" key="1">
    <citation type="journal article" date="2020" name="Nature">
        <title>Giant virus diversity and host interactions through global metagenomics.</title>
        <authorList>
            <person name="Schulz F."/>
            <person name="Roux S."/>
            <person name="Paez-Espino D."/>
            <person name="Jungbluth S."/>
            <person name="Walsh D.A."/>
            <person name="Denef V.J."/>
            <person name="McMahon K.D."/>
            <person name="Konstantinidis K.T."/>
            <person name="Eloe-Fadrosh E.A."/>
            <person name="Kyrpides N.C."/>
            <person name="Woyke T."/>
        </authorList>
    </citation>
    <scope>NUCLEOTIDE SEQUENCE</scope>
    <source>
        <strain evidence="2">GVMAG-S-1101178-127</strain>
    </source>
</reference>
<accession>A0A6C0K681</accession>
<sequence>MAAQQHYGELYPTKGDDINRYYIDSAIPGAPKHTGFVPNLADEETKATQAFRLFSTHYESPKLAYGSTFQQQATIRIHSATPVNQAFFSEANIKHLQDEIRYRVWLKSDKKHTIDPQRPDDLKTIMRSYYLQYSANVPGQERKELEDLNERVLAFCVDDILGAINMYLYNRNKLLEYPEQISRPINPHIVGTKSAEFKGFIM</sequence>
<feature type="domain" description="Minor capsid protein P8 central region" evidence="1">
    <location>
        <begin position="80"/>
        <end position="188"/>
    </location>
</feature>
<proteinExistence type="predicted"/>
<dbReference type="InterPro" id="IPR043916">
    <property type="entry name" value="P8_CR"/>
</dbReference>